<dbReference type="GO" id="GO:0006400">
    <property type="term" value="P:tRNA modification"/>
    <property type="evidence" value="ECO:0007669"/>
    <property type="project" value="UniProtKB-UniRule"/>
</dbReference>
<dbReference type="InterPro" id="IPR040503">
    <property type="entry name" value="TRHO_N"/>
</dbReference>
<dbReference type="RefSeq" id="WP_098042512.1">
    <property type="nucleotide sequence ID" value="NZ_JAOVAQ010000004.1"/>
</dbReference>
<dbReference type="Pfam" id="PF00581">
    <property type="entry name" value="Rhodanese"/>
    <property type="match status" value="1"/>
</dbReference>
<dbReference type="EC" id="1.14.-.-" evidence="1"/>
<sequence length="304" mass="34030">MAQNRIILYYQFAPITDPVAVMLWQRALCEKLGLRGRILISKHGINGTLGGEISAVKAYTKETRQYPGFKNMEFKWSEGGAEDFPRLSVKARDEIVAFGAPDELTVDENGVVGGGVHLKPEEVNKLVEERGDEVVFFDGRNAFEAKIGKFKNAVVPDVRTTHDFIREIESGKYDDLKDKPVVTYCTGGIRCEILSALMKNRGFKEIYQIDGGIVRYGEKYGDKSLWEGSLYVFDKRMHMEFTPDTVTIGQCERCSAPSNKFENCSNESCRELVLLCPECATDDAKRRCVPECAADRQSAHAGIS</sequence>
<dbReference type="SMART" id="SM00450">
    <property type="entry name" value="RHOD"/>
    <property type="match status" value="1"/>
</dbReference>
<evidence type="ECO:0000313" key="3">
    <source>
        <dbReference type="EMBL" id="PEN17383.1"/>
    </source>
</evidence>
<keyword evidence="1" id="KW-0819">tRNA processing</keyword>
<dbReference type="SUPFAM" id="SSF52821">
    <property type="entry name" value="Rhodanese/Cell cycle control phosphatase"/>
    <property type="match status" value="1"/>
</dbReference>
<dbReference type="InterPro" id="IPR022111">
    <property type="entry name" value="Rhodanese_C"/>
</dbReference>
<dbReference type="Proteomes" id="UP000219947">
    <property type="component" value="Unassembled WGS sequence"/>
</dbReference>
<keyword evidence="1" id="KW-0560">Oxidoreductase</keyword>
<dbReference type="Pfam" id="PF17773">
    <property type="entry name" value="UPF0176_N"/>
    <property type="match status" value="1"/>
</dbReference>
<proteinExistence type="inferred from homology"/>
<dbReference type="InterPro" id="IPR001763">
    <property type="entry name" value="Rhodanese-like_dom"/>
</dbReference>
<dbReference type="InterPro" id="IPR036873">
    <property type="entry name" value="Rhodanese-like_dom_sf"/>
</dbReference>
<evidence type="ECO:0000259" key="2">
    <source>
        <dbReference type="PROSITE" id="PS50206"/>
    </source>
</evidence>
<dbReference type="Gene3D" id="3.40.250.10">
    <property type="entry name" value="Rhodanese-like domain"/>
    <property type="match status" value="1"/>
</dbReference>
<feature type="domain" description="Rhodanese" evidence="2">
    <location>
        <begin position="130"/>
        <end position="225"/>
    </location>
</feature>
<organism evidence="3 4">
    <name type="scientific">Rothia dentocariosa</name>
    <dbReference type="NCBI Taxonomy" id="2047"/>
    <lineage>
        <taxon>Bacteria</taxon>
        <taxon>Bacillati</taxon>
        <taxon>Actinomycetota</taxon>
        <taxon>Actinomycetes</taxon>
        <taxon>Micrococcales</taxon>
        <taxon>Micrococcaceae</taxon>
        <taxon>Rothia</taxon>
    </lineage>
</organism>
<dbReference type="InterPro" id="IPR020936">
    <property type="entry name" value="TrhO"/>
</dbReference>
<dbReference type="Pfam" id="PF12368">
    <property type="entry name" value="Rhodanese_C"/>
    <property type="match status" value="1"/>
</dbReference>
<dbReference type="HAMAP" id="MF_00469">
    <property type="entry name" value="TrhO"/>
    <property type="match status" value="1"/>
</dbReference>
<dbReference type="PROSITE" id="PS50206">
    <property type="entry name" value="RHODANESE_3"/>
    <property type="match status" value="1"/>
</dbReference>
<comment type="function">
    <text evidence="1">Catalyzes oxygen-dependent 5-hydroxyuridine (ho5U) modification at position 34 in tRNAs.</text>
</comment>
<name>A0A2A8D9C1_9MICC</name>
<accession>A0A2A8D9C1</accession>
<protein>
    <recommendedName>
        <fullName evidence="1">tRNA uridine(34) hydroxylase</fullName>
        <ecNumber evidence="1">1.14.-.-</ecNumber>
    </recommendedName>
    <alternativeName>
        <fullName evidence="1">tRNA hydroxylation protein O</fullName>
    </alternativeName>
</protein>
<dbReference type="Gene3D" id="3.30.70.100">
    <property type="match status" value="1"/>
</dbReference>
<dbReference type="AlphaFoldDB" id="A0A2A8D9C1"/>
<dbReference type="PANTHER" id="PTHR43268:SF6">
    <property type="entry name" value="THIOSULFATE SULFURTRANSFERASE_RHODANESE-LIKE DOMAIN-CONTAINING PROTEIN 2"/>
    <property type="match status" value="1"/>
</dbReference>
<comment type="similarity">
    <text evidence="1">Belongs to the TrhO family.</text>
</comment>
<dbReference type="NCBIfam" id="NF001134">
    <property type="entry name" value="PRK00142.1-2"/>
    <property type="match status" value="1"/>
</dbReference>
<dbReference type="CDD" id="cd01518">
    <property type="entry name" value="RHOD_YceA"/>
    <property type="match status" value="1"/>
</dbReference>
<keyword evidence="4" id="KW-1185">Reference proteome</keyword>
<comment type="catalytic activity">
    <reaction evidence="1">
        <text>uridine(34) in tRNA + AH2 + O2 = 5-hydroxyuridine(34) in tRNA + A + H2O</text>
        <dbReference type="Rhea" id="RHEA:64224"/>
        <dbReference type="Rhea" id="RHEA-COMP:11727"/>
        <dbReference type="Rhea" id="RHEA-COMP:13381"/>
        <dbReference type="ChEBI" id="CHEBI:13193"/>
        <dbReference type="ChEBI" id="CHEBI:15377"/>
        <dbReference type="ChEBI" id="CHEBI:15379"/>
        <dbReference type="ChEBI" id="CHEBI:17499"/>
        <dbReference type="ChEBI" id="CHEBI:65315"/>
        <dbReference type="ChEBI" id="CHEBI:136877"/>
    </reaction>
</comment>
<dbReference type="PANTHER" id="PTHR43268">
    <property type="entry name" value="THIOSULFATE SULFURTRANSFERASE/RHODANESE-LIKE DOMAIN-CONTAINING PROTEIN 2"/>
    <property type="match status" value="1"/>
</dbReference>
<comment type="caution">
    <text evidence="3">The sequence shown here is derived from an EMBL/GenBank/DDBJ whole genome shotgun (WGS) entry which is preliminary data.</text>
</comment>
<dbReference type="EMBL" id="PDEV01000001">
    <property type="protein sequence ID" value="PEN17383.1"/>
    <property type="molecule type" value="Genomic_DNA"/>
</dbReference>
<evidence type="ECO:0000313" key="4">
    <source>
        <dbReference type="Proteomes" id="UP000219947"/>
    </source>
</evidence>
<gene>
    <name evidence="1" type="primary">trhO</name>
    <name evidence="3" type="ORF">CRM92_05120</name>
</gene>
<dbReference type="GO" id="GO:0016705">
    <property type="term" value="F:oxidoreductase activity, acting on paired donors, with incorporation or reduction of molecular oxygen"/>
    <property type="evidence" value="ECO:0007669"/>
    <property type="project" value="UniProtKB-UniRule"/>
</dbReference>
<evidence type="ECO:0000256" key="1">
    <source>
        <dbReference type="HAMAP-Rule" id="MF_00469"/>
    </source>
</evidence>
<reference evidence="3" key="1">
    <citation type="submission" date="2017-10" db="EMBL/GenBank/DDBJ databases">
        <title>Kefir isolates.</title>
        <authorList>
            <person name="Kim Y."/>
            <person name="Blasche S."/>
        </authorList>
    </citation>
    <scope>NUCLEOTIDE SEQUENCE [LARGE SCALE GENOMIC DNA]</scope>
    <source>
        <strain evidence="3">OG2-2</strain>
    </source>
</reference>